<accession>A0ABW6ATK4</accession>
<name>A0ABW6ATK4_9BACT</name>
<dbReference type="Proteomes" id="UP001597512">
    <property type="component" value="Unassembled WGS sequence"/>
</dbReference>
<keyword evidence="2" id="KW-1185">Reference proteome</keyword>
<organism evidence="1 2">
    <name type="scientific">Spirosoma flavum</name>
    <dbReference type="NCBI Taxonomy" id="2048557"/>
    <lineage>
        <taxon>Bacteria</taxon>
        <taxon>Pseudomonadati</taxon>
        <taxon>Bacteroidota</taxon>
        <taxon>Cytophagia</taxon>
        <taxon>Cytophagales</taxon>
        <taxon>Cytophagaceae</taxon>
        <taxon>Spirosoma</taxon>
    </lineage>
</organism>
<evidence type="ECO:0000313" key="2">
    <source>
        <dbReference type="Proteomes" id="UP001597512"/>
    </source>
</evidence>
<comment type="caution">
    <text evidence="1">The sequence shown here is derived from an EMBL/GenBank/DDBJ whole genome shotgun (WGS) entry which is preliminary data.</text>
</comment>
<evidence type="ECO:0000313" key="1">
    <source>
        <dbReference type="EMBL" id="MFD2937797.1"/>
    </source>
</evidence>
<proteinExistence type="predicted"/>
<gene>
    <name evidence="1" type="ORF">ACFS25_28780</name>
</gene>
<protein>
    <submittedName>
        <fullName evidence="1">Uncharacterized protein</fullName>
    </submittedName>
</protein>
<dbReference type="RefSeq" id="WP_381508209.1">
    <property type="nucleotide sequence ID" value="NZ_JBHUOM010000044.1"/>
</dbReference>
<dbReference type="EMBL" id="JBHUOM010000044">
    <property type="protein sequence ID" value="MFD2937797.1"/>
    <property type="molecule type" value="Genomic_DNA"/>
</dbReference>
<sequence length="49" mass="5351">MRTNFLHINLPDRPRIIEVGSPLVGLRGRTIHLSDAGSLVEFGLSGKLP</sequence>
<reference evidence="2" key="1">
    <citation type="journal article" date="2019" name="Int. J. Syst. Evol. Microbiol.">
        <title>The Global Catalogue of Microorganisms (GCM) 10K type strain sequencing project: providing services to taxonomists for standard genome sequencing and annotation.</title>
        <authorList>
            <consortium name="The Broad Institute Genomics Platform"/>
            <consortium name="The Broad Institute Genome Sequencing Center for Infectious Disease"/>
            <person name="Wu L."/>
            <person name="Ma J."/>
        </authorList>
    </citation>
    <scope>NUCLEOTIDE SEQUENCE [LARGE SCALE GENOMIC DNA]</scope>
    <source>
        <strain evidence="2">KCTC 52490</strain>
    </source>
</reference>